<organism evidence="1">
    <name type="scientific">marine sediment metagenome</name>
    <dbReference type="NCBI Taxonomy" id="412755"/>
    <lineage>
        <taxon>unclassified sequences</taxon>
        <taxon>metagenomes</taxon>
        <taxon>ecological metagenomes</taxon>
    </lineage>
</organism>
<comment type="caution">
    <text evidence="1">The sequence shown here is derived from an EMBL/GenBank/DDBJ whole genome shotgun (WGS) entry which is preliminary data.</text>
</comment>
<dbReference type="AlphaFoldDB" id="A0A0F9GQ02"/>
<accession>A0A0F9GQ02</accession>
<dbReference type="EMBL" id="LAZR01017316">
    <property type="protein sequence ID" value="KKM00930.1"/>
    <property type="molecule type" value="Genomic_DNA"/>
</dbReference>
<reference evidence="1" key="1">
    <citation type="journal article" date="2015" name="Nature">
        <title>Complex archaea that bridge the gap between prokaryotes and eukaryotes.</title>
        <authorList>
            <person name="Spang A."/>
            <person name="Saw J.H."/>
            <person name="Jorgensen S.L."/>
            <person name="Zaremba-Niedzwiedzka K."/>
            <person name="Martijn J."/>
            <person name="Lind A.E."/>
            <person name="van Eijk R."/>
            <person name="Schleper C."/>
            <person name="Guy L."/>
            <person name="Ettema T.J."/>
        </authorList>
    </citation>
    <scope>NUCLEOTIDE SEQUENCE</scope>
</reference>
<name>A0A0F9GQ02_9ZZZZ</name>
<proteinExistence type="predicted"/>
<protein>
    <submittedName>
        <fullName evidence="1">Uncharacterized protein</fullName>
    </submittedName>
</protein>
<evidence type="ECO:0000313" key="1">
    <source>
        <dbReference type="EMBL" id="KKM00930.1"/>
    </source>
</evidence>
<sequence length="169" mass="19903">MVVEQLSEMKLLKELVEARYSAPDRPKPPTKIIHKIVRKSVEENGWLFFYQYNDKRKNDRRLSYGGPQLPKEKKERILSQVKRDLKRGNLPGRAYWHTAMSHMGPYPKLVIDQVPLETKNIDDERLKLKSEKRRIQSKGLAKPDSAAYKRISQIHKELEGLSKINRENR</sequence>
<gene>
    <name evidence="1" type="ORF">LCGC14_1799490</name>
</gene>